<protein>
    <recommendedName>
        <fullName evidence="3">BamA/TamA family outer membrane protein</fullName>
    </recommendedName>
</protein>
<evidence type="ECO:0000313" key="2">
    <source>
        <dbReference type="Proteomes" id="UP000464214"/>
    </source>
</evidence>
<dbReference type="KEGG" id="nib:GU926_08820"/>
<dbReference type="RefSeq" id="WP_160691030.1">
    <property type="nucleotide sequence ID" value="NZ_CP047897.1"/>
</dbReference>
<organism evidence="1 2">
    <name type="scientific">Nibribacter ruber</name>
    <dbReference type="NCBI Taxonomy" id="2698458"/>
    <lineage>
        <taxon>Bacteria</taxon>
        <taxon>Pseudomonadati</taxon>
        <taxon>Bacteroidota</taxon>
        <taxon>Cytophagia</taxon>
        <taxon>Cytophagales</taxon>
        <taxon>Hymenobacteraceae</taxon>
        <taxon>Nibribacter</taxon>
    </lineage>
</organism>
<sequence>MNANRPGTGLLQTLRVATIFLLFSWLWLYGSPMACAQVVVPDTSFVPSPVIAPVDTVAKDSIHQKRFLDFLRRMSQRKTIFGRAIRALVVFKPRKLEGPVDAELLPQDQDQHNYKVVRKIHFVRMDAFGYNINDTLQVPDNGLEKFGNALHSRSKPRLLRNKLLFQKGKILEPLALSESERLLRQTDYIVDARVLVNEATSTQDSVDVTVITKDIFSLSGSGSVSTSGTRLALRDMNFMGLGHQIRTVGRFGMDDPQGWLFQGSYVIENLYRSYISAQLIYRNEYTYKQQGISFQRDFYSTNTKYAGGASIFWYQTLQKDFYEPEVYDTDPVPAPAAILYKPLDYNIQDVWVGRAFRLKSYDLGQDNPGRLITALRVMNVQYTQGTGPTIQSARLYLSGLGYSFRRYYKDQYLFGFGRTEDIPAGNLLAVTAGFEDGSAKNRLYFGTKAAFGKYRPNFGYLYGGIEYGSYRYQDAWEQGVLTSEALYFTPLYKLNRWRWRHFLWNRTQIGLRRPDLFALHINQEDGIRGFRSETVRGYRKFVLNYETNFFAPVTVFGFRLAVVGFADLAWITDKKDASPFSEKPYTGFGMGFRFRNEYLPFSTIQILAGYYPRVPIDNQTDFKFFRSSRPYYDFNDLRFTQPLITEFR</sequence>
<accession>A0A6P1NYQ3</accession>
<reference evidence="1 2" key="1">
    <citation type="submission" date="2020-01" db="EMBL/GenBank/DDBJ databases">
        <authorList>
            <person name="Kim M."/>
        </authorList>
    </citation>
    <scope>NUCLEOTIDE SEQUENCE [LARGE SCALE GENOMIC DNA]</scope>
    <source>
        <strain evidence="1 2">BT10</strain>
    </source>
</reference>
<dbReference type="Proteomes" id="UP000464214">
    <property type="component" value="Chromosome"/>
</dbReference>
<dbReference type="AlphaFoldDB" id="A0A6P1NYQ3"/>
<evidence type="ECO:0008006" key="3">
    <source>
        <dbReference type="Google" id="ProtNLM"/>
    </source>
</evidence>
<keyword evidence="2" id="KW-1185">Reference proteome</keyword>
<gene>
    <name evidence="1" type="ORF">GU926_08820</name>
</gene>
<name>A0A6P1NYQ3_9BACT</name>
<dbReference type="EMBL" id="CP047897">
    <property type="protein sequence ID" value="QHL87534.1"/>
    <property type="molecule type" value="Genomic_DNA"/>
</dbReference>
<evidence type="ECO:0000313" key="1">
    <source>
        <dbReference type="EMBL" id="QHL87534.1"/>
    </source>
</evidence>
<proteinExistence type="predicted"/>